<dbReference type="GO" id="GO:0003676">
    <property type="term" value="F:nucleic acid binding"/>
    <property type="evidence" value="ECO:0007669"/>
    <property type="project" value="InterPro"/>
</dbReference>
<dbReference type="PROSITE" id="PS50158">
    <property type="entry name" value="ZF_CCHC"/>
    <property type="match status" value="1"/>
</dbReference>
<feature type="region of interest" description="Disordered" evidence="2">
    <location>
        <begin position="206"/>
        <end position="306"/>
    </location>
</feature>
<dbReference type="Proteomes" id="UP001141552">
    <property type="component" value="Unassembled WGS sequence"/>
</dbReference>
<dbReference type="OrthoDB" id="1297835at2759"/>
<reference evidence="4" key="2">
    <citation type="journal article" date="2023" name="Plants (Basel)">
        <title>Annotation of the Turnera subulata (Passifloraceae) Draft Genome Reveals the S-Locus Evolved after the Divergence of Turneroideae from Passifloroideae in a Stepwise Manner.</title>
        <authorList>
            <person name="Henning P.M."/>
            <person name="Roalson E.H."/>
            <person name="Mir W."/>
            <person name="McCubbin A.G."/>
            <person name="Shore J.S."/>
        </authorList>
    </citation>
    <scope>NUCLEOTIDE SEQUENCE</scope>
    <source>
        <strain evidence="4">F60SS</strain>
    </source>
</reference>
<protein>
    <recommendedName>
        <fullName evidence="3">CCHC-type domain-containing protein</fullName>
    </recommendedName>
</protein>
<proteinExistence type="predicted"/>
<evidence type="ECO:0000313" key="4">
    <source>
        <dbReference type="EMBL" id="KAJ4835889.1"/>
    </source>
</evidence>
<feature type="domain" description="CCHC-type" evidence="3">
    <location>
        <begin position="72"/>
        <end position="86"/>
    </location>
</feature>
<evidence type="ECO:0000256" key="2">
    <source>
        <dbReference type="SAM" id="MobiDB-lite"/>
    </source>
</evidence>
<dbReference type="InterPro" id="IPR025836">
    <property type="entry name" value="Zn_knuckle_CX2CX4HX4C"/>
</dbReference>
<organism evidence="4 5">
    <name type="scientific">Turnera subulata</name>
    <dbReference type="NCBI Taxonomy" id="218843"/>
    <lineage>
        <taxon>Eukaryota</taxon>
        <taxon>Viridiplantae</taxon>
        <taxon>Streptophyta</taxon>
        <taxon>Embryophyta</taxon>
        <taxon>Tracheophyta</taxon>
        <taxon>Spermatophyta</taxon>
        <taxon>Magnoliopsida</taxon>
        <taxon>eudicotyledons</taxon>
        <taxon>Gunneridae</taxon>
        <taxon>Pentapetalae</taxon>
        <taxon>rosids</taxon>
        <taxon>fabids</taxon>
        <taxon>Malpighiales</taxon>
        <taxon>Passifloraceae</taxon>
        <taxon>Turnera</taxon>
    </lineage>
</organism>
<reference evidence="4" key="1">
    <citation type="submission" date="2022-02" db="EMBL/GenBank/DDBJ databases">
        <authorList>
            <person name="Henning P.M."/>
            <person name="McCubbin A.G."/>
            <person name="Shore J.S."/>
        </authorList>
    </citation>
    <scope>NUCLEOTIDE SEQUENCE</scope>
    <source>
        <strain evidence="4">F60SS</strain>
        <tissue evidence="4">Leaves</tissue>
    </source>
</reference>
<keyword evidence="1" id="KW-0479">Metal-binding</keyword>
<dbReference type="InterPro" id="IPR036875">
    <property type="entry name" value="Znf_CCHC_sf"/>
</dbReference>
<comment type="caution">
    <text evidence="4">The sequence shown here is derived from an EMBL/GenBank/DDBJ whole genome shotgun (WGS) entry which is preliminary data.</text>
</comment>
<sequence>MTRRKATMIGTLFASAVDVDLPVDNSPFWGKFFKMKVLVSTANSLSAGFLSKSQDDSASWVSFKYVNLVDYCYYCARMGHVEKECPFLSEDKMKGTVRTVPIPGIYELRASKSSVKLLTVRGGRHQEFGKHGRKTLGRRRVTSTNSQSKWKLWTVRVQKSMAALMGVLSVKRCFQIWCLGESRIRSMRGWRVARCCLPILNLPRPYRHLKPHPPGSSKKRLAQPRHCSAKKLKPSLQGPDPLEQGTTQTPLTSLFNSGPGALLTPTPPPSNRLSLKKQARLRASASPVSFPSNERNLEIEPNASHI</sequence>
<evidence type="ECO:0000313" key="5">
    <source>
        <dbReference type="Proteomes" id="UP001141552"/>
    </source>
</evidence>
<feature type="compositionally biased region" description="Polar residues" evidence="2">
    <location>
        <begin position="244"/>
        <end position="256"/>
    </location>
</feature>
<name>A0A9Q0JBY0_9ROSI</name>
<keyword evidence="1" id="KW-0862">Zinc</keyword>
<keyword evidence="5" id="KW-1185">Reference proteome</keyword>
<dbReference type="AlphaFoldDB" id="A0A9Q0JBY0"/>
<accession>A0A9Q0JBY0</accession>
<evidence type="ECO:0000256" key="1">
    <source>
        <dbReference type="PROSITE-ProRule" id="PRU00047"/>
    </source>
</evidence>
<dbReference type="Pfam" id="PF14392">
    <property type="entry name" value="zf-CCHC_4"/>
    <property type="match status" value="1"/>
</dbReference>
<keyword evidence="1" id="KW-0863">Zinc-finger</keyword>
<dbReference type="SUPFAM" id="SSF57756">
    <property type="entry name" value="Retrovirus zinc finger-like domains"/>
    <property type="match status" value="1"/>
</dbReference>
<gene>
    <name evidence="4" type="ORF">Tsubulata_020639</name>
</gene>
<evidence type="ECO:0000259" key="3">
    <source>
        <dbReference type="PROSITE" id="PS50158"/>
    </source>
</evidence>
<dbReference type="InterPro" id="IPR001878">
    <property type="entry name" value="Znf_CCHC"/>
</dbReference>
<dbReference type="EMBL" id="JAKUCV010004273">
    <property type="protein sequence ID" value="KAJ4835889.1"/>
    <property type="molecule type" value="Genomic_DNA"/>
</dbReference>
<dbReference type="GO" id="GO:0008270">
    <property type="term" value="F:zinc ion binding"/>
    <property type="evidence" value="ECO:0007669"/>
    <property type="project" value="UniProtKB-KW"/>
</dbReference>
<feature type="compositionally biased region" description="Basic residues" evidence="2">
    <location>
        <begin position="206"/>
        <end position="233"/>
    </location>
</feature>